<organism evidence="2 3">
    <name type="scientific">Plasmodium cynomolgi (strain B)</name>
    <dbReference type="NCBI Taxonomy" id="1120755"/>
    <lineage>
        <taxon>Eukaryota</taxon>
        <taxon>Sar</taxon>
        <taxon>Alveolata</taxon>
        <taxon>Apicomplexa</taxon>
        <taxon>Aconoidasida</taxon>
        <taxon>Haemosporida</taxon>
        <taxon>Plasmodiidae</taxon>
        <taxon>Plasmodium</taxon>
        <taxon>Plasmodium (Plasmodium)</taxon>
    </lineage>
</organism>
<dbReference type="eggNOG" id="ENOG502S0CT">
    <property type="taxonomic scope" value="Eukaryota"/>
</dbReference>
<protein>
    <recommendedName>
        <fullName evidence="4">Stripes inner membrane complex protein</fullName>
    </recommendedName>
</protein>
<proteinExistence type="predicted"/>
<dbReference type="RefSeq" id="XP_004222910.1">
    <property type="nucleotide sequence ID" value="XM_004222862.1"/>
</dbReference>
<sequence length="251" mass="28780">MSKDFSEARSHEEHNSDKKSKVEDDLISVAGSNCSSTKSNKRSLYSRNSDVHQLLARIAQEIDERKPSNVIHFIVDFLCKHYPEHLHGFEAIWNGDPDLEQERILVVEFFKQQKLPVEISVHFVNAGFDTIETLCTLSTNALDDIEKFNNTRWLPGHKVRLQQTFNDITNRVRMFKEERDDLIKSLKHRFVGSGTPRLLNSVVLPKVASPMILPAPPHAHPHTHPPFGVPTRAGNYIAVDKVVHPPYFYKR</sequence>
<dbReference type="VEuPathDB" id="PlasmoDB:PCYB_103130"/>
<evidence type="ECO:0000313" key="2">
    <source>
        <dbReference type="EMBL" id="GAB66963.1"/>
    </source>
</evidence>
<evidence type="ECO:0000313" key="3">
    <source>
        <dbReference type="Proteomes" id="UP000006319"/>
    </source>
</evidence>
<dbReference type="PhylomeDB" id="K6UKM1"/>
<dbReference type="OrthoDB" id="445338at2759"/>
<evidence type="ECO:0008006" key="4">
    <source>
        <dbReference type="Google" id="ProtNLM"/>
    </source>
</evidence>
<feature type="region of interest" description="Disordered" evidence="1">
    <location>
        <begin position="1"/>
        <end position="24"/>
    </location>
</feature>
<name>K6UKM1_PLACD</name>
<dbReference type="EMBL" id="DF157102">
    <property type="protein sequence ID" value="GAB66963.1"/>
    <property type="molecule type" value="Genomic_DNA"/>
</dbReference>
<evidence type="ECO:0000256" key="1">
    <source>
        <dbReference type="SAM" id="MobiDB-lite"/>
    </source>
</evidence>
<accession>K6UKM1</accession>
<keyword evidence="3" id="KW-1185">Reference proteome</keyword>
<reference evidence="2 3" key="1">
    <citation type="journal article" date="2012" name="Nat. Genet.">
        <title>Plasmodium cynomolgi genome sequences provide insight into Plasmodium vivax and the monkey malaria clade.</title>
        <authorList>
            <person name="Tachibana S."/>
            <person name="Sullivan S.A."/>
            <person name="Kawai S."/>
            <person name="Nakamura S."/>
            <person name="Kim H.R."/>
            <person name="Goto N."/>
            <person name="Arisue N."/>
            <person name="Palacpac N.M.Q."/>
            <person name="Honma H."/>
            <person name="Yagi M."/>
            <person name="Tougan T."/>
            <person name="Katakai Y."/>
            <person name="Kaneko O."/>
            <person name="Mita T."/>
            <person name="Kita K."/>
            <person name="Yasutomi Y."/>
            <person name="Sutton P.L."/>
            <person name="Shakhbatyan R."/>
            <person name="Horii T."/>
            <person name="Yasunaga T."/>
            <person name="Barnwell J.W."/>
            <person name="Escalante A.A."/>
            <person name="Carlton J.M."/>
            <person name="Tanabe K."/>
        </authorList>
    </citation>
    <scope>NUCLEOTIDE SEQUENCE [LARGE SCALE GENOMIC DNA]</scope>
    <source>
        <strain evidence="2 3">B</strain>
    </source>
</reference>
<dbReference type="Proteomes" id="UP000006319">
    <property type="component" value="Chromosome 10"/>
</dbReference>
<dbReference type="OMA" id="GFEAVWN"/>
<dbReference type="GeneID" id="14693323"/>
<gene>
    <name evidence="2" type="ORF">PCYB_103130</name>
</gene>
<dbReference type="KEGG" id="pcy:PCYB_103130"/>
<dbReference type="AlphaFoldDB" id="K6UKM1"/>